<reference evidence="1 2" key="1">
    <citation type="submission" date="2019-07" db="EMBL/GenBank/DDBJ databases">
        <title>Whole genome shotgun sequence of Gluconobacter kanchanaburiensis NBRC 103587.</title>
        <authorList>
            <person name="Hosoyama A."/>
            <person name="Uohara A."/>
            <person name="Ohji S."/>
            <person name="Ichikawa N."/>
        </authorList>
    </citation>
    <scope>NUCLEOTIDE SEQUENCE [LARGE SCALE GENOMIC DNA]</scope>
    <source>
        <strain evidence="1 2">NBRC 103587</strain>
    </source>
</reference>
<organism evidence="1 2">
    <name type="scientific">Gluconobacter kanchanaburiensis NBRC 103587</name>
    <dbReference type="NCBI Taxonomy" id="1307948"/>
    <lineage>
        <taxon>Bacteria</taxon>
        <taxon>Pseudomonadati</taxon>
        <taxon>Pseudomonadota</taxon>
        <taxon>Alphaproteobacteria</taxon>
        <taxon>Acetobacterales</taxon>
        <taxon>Acetobacteraceae</taxon>
        <taxon>Gluconobacter</taxon>
    </lineage>
</organism>
<dbReference type="EMBL" id="BJVA01000002">
    <property type="protein sequence ID" value="GEK95240.1"/>
    <property type="molecule type" value="Genomic_DNA"/>
</dbReference>
<protein>
    <submittedName>
        <fullName evidence="1">Uncharacterized protein</fullName>
    </submittedName>
</protein>
<name>A0A511B471_9PROT</name>
<gene>
    <name evidence="1" type="ORF">GKA01_04370</name>
</gene>
<dbReference type="AlphaFoldDB" id="A0A511B471"/>
<comment type="caution">
    <text evidence="1">The sequence shown here is derived from an EMBL/GenBank/DDBJ whole genome shotgun (WGS) entry which is preliminary data.</text>
</comment>
<accession>A0A511B471</accession>
<keyword evidence="2" id="KW-1185">Reference proteome</keyword>
<dbReference type="Proteomes" id="UP000321079">
    <property type="component" value="Unassembled WGS sequence"/>
</dbReference>
<evidence type="ECO:0000313" key="1">
    <source>
        <dbReference type="EMBL" id="GEK95240.1"/>
    </source>
</evidence>
<evidence type="ECO:0000313" key="2">
    <source>
        <dbReference type="Proteomes" id="UP000321079"/>
    </source>
</evidence>
<sequence length="58" mass="6458">MEDAVIAYRTGGLRAERFTRMGTHTVFREMNDDIFGAMTHDIKLRSLVGIDEAAASGR</sequence>
<proteinExistence type="predicted"/>